<gene>
    <name evidence="5" type="ORF">F7O44_04135</name>
</gene>
<evidence type="ECO:0000259" key="4">
    <source>
        <dbReference type="Pfam" id="PF00294"/>
    </source>
</evidence>
<evidence type="ECO:0000313" key="6">
    <source>
        <dbReference type="Proteomes" id="UP000460435"/>
    </source>
</evidence>
<name>A0A7K3LZM6_9ACTN</name>
<dbReference type="PROSITE" id="PS00583">
    <property type="entry name" value="PFKB_KINASES_1"/>
    <property type="match status" value="1"/>
</dbReference>
<keyword evidence="3 5" id="KW-0418">Kinase</keyword>
<accession>A0A7K3LZM6</accession>
<dbReference type="SUPFAM" id="SSF53613">
    <property type="entry name" value="Ribokinase-like"/>
    <property type="match status" value="1"/>
</dbReference>
<feature type="domain" description="Carbohydrate kinase PfkB" evidence="4">
    <location>
        <begin position="2"/>
        <end position="288"/>
    </location>
</feature>
<keyword evidence="2" id="KW-0808">Transferase</keyword>
<dbReference type="InterPro" id="IPR011611">
    <property type="entry name" value="PfkB_dom"/>
</dbReference>
<evidence type="ECO:0000256" key="3">
    <source>
        <dbReference type="ARBA" id="ARBA00022777"/>
    </source>
</evidence>
<reference evidence="5 6" key="1">
    <citation type="submission" date="2019-11" db="EMBL/GenBank/DDBJ databases">
        <authorList>
            <person name="Li X.-J."/>
            <person name="Feng X.-M."/>
        </authorList>
    </citation>
    <scope>NUCLEOTIDE SEQUENCE [LARGE SCALE GENOMIC DNA]</scope>
    <source>
        <strain evidence="5 6">XMNu-373</strain>
    </source>
</reference>
<organism evidence="5 6">
    <name type="scientific">Phytoactinopolyspora mesophila</name>
    <dbReference type="NCBI Taxonomy" id="2650750"/>
    <lineage>
        <taxon>Bacteria</taxon>
        <taxon>Bacillati</taxon>
        <taxon>Actinomycetota</taxon>
        <taxon>Actinomycetes</taxon>
        <taxon>Jiangellales</taxon>
        <taxon>Jiangellaceae</taxon>
        <taxon>Phytoactinopolyspora</taxon>
    </lineage>
</organism>
<evidence type="ECO:0000256" key="1">
    <source>
        <dbReference type="ARBA" id="ARBA00010688"/>
    </source>
</evidence>
<comment type="similarity">
    <text evidence="1">Belongs to the carbohydrate kinase PfkB family.</text>
</comment>
<dbReference type="EMBL" id="WLZY01000001">
    <property type="protein sequence ID" value="NDL56257.1"/>
    <property type="molecule type" value="Genomic_DNA"/>
</dbReference>
<dbReference type="RefSeq" id="WP_162448871.1">
    <property type="nucleotide sequence ID" value="NZ_WLZY01000001.1"/>
</dbReference>
<dbReference type="GO" id="GO:0016301">
    <property type="term" value="F:kinase activity"/>
    <property type="evidence" value="ECO:0007669"/>
    <property type="project" value="UniProtKB-KW"/>
</dbReference>
<comment type="caution">
    <text evidence="5">The sequence shown here is derived from an EMBL/GenBank/DDBJ whole genome shotgun (WGS) entry which is preliminary data.</text>
</comment>
<dbReference type="InterPro" id="IPR002173">
    <property type="entry name" value="Carboh/pur_kinase_PfkB_CS"/>
</dbReference>
<keyword evidence="6" id="KW-1185">Reference proteome</keyword>
<protein>
    <submittedName>
        <fullName evidence="5">Ribokinase</fullName>
    </submittedName>
</protein>
<dbReference type="Pfam" id="PF00294">
    <property type="entry name" value="PfkB"/>
    <property type="match status" value="1"/>
</dbReference>
<sequence>MIVVVGDIVTDVLAVLDTELAYGSDTPASIRFTGGGQAANTAAWLASLGATVTLVGSVGDDQPGRDRLAELEAAGVLTSVDVHSGVGTGSVIVLAHGEERTMISDRGANLLLDTARLESAVAAGATHVHVSGYTLFDPACRASGLRALELGRAGGLTTSVDAASAAPLRLVASDFLIWVRGVDLLFANAMEASVLTSPGDPEHQAGDLARSTGGAVVLKLGSGGAVWADDAGGRREHGIPVPVVDATGAGDAFAAGVLDAWTRGADVASTLSAGCGLGAKAVRLIGARPL</sequence>
<evidence type="ECO:0000256" key="2">
    <source>
        <dbReference type="ARBA" id="ARBA00022679"/>
    </source>
</evidence>
<dbReference type="Proteomes" id="UP000460435">
    <property type="component" value="Unassembled WGS sequence"/>
</dbReference>
<proteinExistence type="inferred from homology"/>
<evidence type="ECO:0000313" key="5">
    <source>
        <dbReference type="EMBL" id="NDL56257.1"/>
    </source>
</evidence>
<dbReference type="Gene3D" id="3.40.1190.20">
    <property type="match status" value="1"/>
</dbReference>
<dbReference type="InterPro" id="IPR052700">
    <property type="entry name" value="Carb_kinase_PfkB-like"/>
</dbReference>
<dbReference type="InterPro" id="IPR029056">
    <property type="entry name" value="Ribokinase-like"/>
</dbReference>
<dbReference type="PANTHER" id="PTHR43320">
    <property type="entry name" value="SUGAR KINASE"/>
    <property type="match status" value="1"/>
</dbReference>
<dbReference type="PANTHER" id="PTHR43320:SF3">
    <property type="entry name" value="CARBOHYDRATE KINASE PFKB DOMAIN-CONTAINING PROTEIN"/>
    <property type="match status" value="1"/>
</dbReference>
<dbReference type="AlphaFoldDB" id="A0A7K3LZM6"/>